<protein>
    <submittedName>
        <fullName evidence="3">Uncharacterized protein</fullName>
    </submittedName>
</protein>
<accession>A0A914XWE7</accession>
<evidence type="ECO:0000313" key="2">
    <source>
        <dbReference type="Proteomes" id="UP000887577"/>
    </source>
</evidence>
<sequence>MKTTSLMLAIFFIFTYLSINPNAAASGIDWGKVDPLCTISCGAYWFCMIKGKGCKQPKNCICEEFPRKG</sequence>
<proteinExistence type="predicted"/>
<name>A0A914XWE7_9BILA</name>
<evidence type="ECO:0000313" key="3">
    <source>
        <dbReference type="WBParaSite" id="PSU_v2.g12258.t1"/>
    </source>
</evidence>
<feature type="signal peptide" evidence="1">
    <location>
        <begin position="1"/>
        <end position="25"/>
    </location>
</feature>
<keyword evidence="2" id="KW-1185">Reference proteome</keyword>
<evidence type="ECO:0000256" key="1">
    <source>
        <dbReference type="SAM" id="SignalP"/>
    </source>
</evidence>
<dbReference type="WBParaSite" id="PSU_v2.g12258.t1">
    <property type="protein sequence ID" value="PSU_v2.g12258.t1"/>
    <property type="gene ID" value="PSU_v2.g12258"/>
</dbReference>
<keyword evidence="1" id="KW-0732">Signal</keyword>
<feature type="chain" id="PRO_5038030941" evidence="1">
    <location>
        <begin position="26"/>
        <end position="69"/>
    </location>
</feature>
<dbReference type="AlphaFoldDB" id="A0A914XWE7"/>
<organism evidence="2 3">
    <name type="scientific">Panagrolaimus superbus</name>
    <dbReference type="NCBI Taxonomy" id="310955"/>
    <lineage>
        <taxon>Eukaryota</taxon>
        <taxon>Metazoa</taxon>
        <taxon>Ecdysozoa</taxon>
        <taxon>Nematoda</taxon>
        <taxon>Chromadorea</taxon>
        <taxon>Rhabditida</taxon>
        <taxon>Tylenchina</taxon>
        <taxon>Panagrolaimomorpha</taxon>
        <taxon>Panagrolaimoidea</taxon>
        <taxon>Panagrolaimidae</taxon>
        <taxon>Panagrolaimus</taxon>
    </lineage>
</organism>
<dbReference type="Proteomes" id="UP000887577">
    <property type="component" value="Unplaced"/>
</dbReference>
<reference evidence="3" key="1">
    <citation type="submission" date="2022-11" db="UniProtKB">
        <authorList>
            <consortium name="WormBaseParasite"/>
        </authorList>
    </citation>
    <scope>IDENTIFICATION</scope>
</reference>